<dbReference type="InterPro" id="IPR005177">
    <property type="entry name" value="Kinase-pyrophosphorylase"/>
</dbReference>
<dbReference type="Proteomes" id="UP001159364">
    <property type="component" value="Linkage Group LG06"/>
</dbReference>
<keyword evidence="3" id="KW-0547">Nucleotide-binding</keyword>
<protein>
    <submittedName>
        <fullName evidence="6">Uncharacterized protein</fullName>
    </submittedName>
</protein>
<feature type="compositionally biased region" description="Basic and acidic residues" evidence="5">
    <location>
        <begin position="87"/>
        <end position="97"/>
    </location>
</feature>
<dbReference type="HAMAP" id="MF_00921">
    <property type="entry name" value="PDRP"/>
    <property type="match status" value="1"/>
</dbReference>
<comment type="caution">
    <text evidence="6">The sequence shown here is derived from an EMBL/GenBank/DDBJ whole genome shotgun (WGS) entry which is preliminary data.</text>
</comment>
<feature type="compositionally biased region" description="Polar residues" evidence="5">
    <location>
        <begin position="1"/>
        <end position="43"/>
    </location>
</feature>
<dbReference type="InterPro" id="IPR026565">
    <property type="entry name" value="PPDK_reg"/>
</dbReference>
<dbReference type="GO" id="GO:0004674">
    <property type="term" value="F:protein serine/threonine kinase activity"/>
    <property type="evidence" value="ECO:0007669"/>
    <property type="project" value="UniProtKB-KW"/>
</dbReference>
<dbReference type="NCBIfam" id="NF003742">
    <property type="entry name" value="PRK05339.1"/>
    <property type="match status" value="1"/>
</dbReference>
<accession>A0AAV8T5M6</accession>
<keyword evidence="4" id="KW-0418">Kinase</keyword>
<keyword evidence="2" id="KW-0808">Transferase</keyword>
<proteinExistence type="inferred from homology"/>
<evidence type="ECO:0000256" key="4">
    <source>
        <dbReference type="ARBA" id="ARBA00022777"/>
    </source>
</evidence>
<dbReference type="PANTHER" id="PTHR31756">
    <property type="entry name" value="PYRUVATE, PHOSPHATE DIKINASE REGULATORY PROTEIN 1, CHLOROPLASTIC"/>
    <property type="match status" value="1"/>
</dbReference>
<dbReference type="GO" id="GO:0005524">
    <property type="term" value="F:ATP binding"/>
    <property type="evidence" value="ECO:0007669"/>
    <property type="project" value="InterPro"/>
</dbReference>
<evidence type="ECO:0000313" key="7">
    <source>
        <dbReference type="Proteomes" id="UP001159364"/>
    </source>
</evidence>
<sequence length="400" mass="43985">MFSSSTLTLRQPATSFTCSAQAKPEPSNSDNTLSLPTTQPHSDSQPRKPKGSVQLNRWFRARAIRSGRKLDRPGHGSNLSPQIQGLRDLKTQTKDSDPVTGDNEPEVMGGKPIYMVSDGTGWTAEHSVNAALGQFEHCLVDRGCPVNTHLFSGIDDVEMLMEIIKQAAKEGAILVYTLADPSMAESAKQACKLWGIPSTDILGPITEAIASHLGVSPSGLPRGAPGRYFPLSDEYFRRIEAIEFTIKQDDGALPQNLNKADIVLAGVSRTGKTPLSIYLAQKGYKVANVPIVMGVELPKSLFEVHPEKVFGLTINPLVLQTIRKARAKSLGFSEEVRSNYSEMDYVRQELEFAGRTFAQNPVWPVIEVTGKAIEETAAVILRLYHDRKHRCSMPRISKLY</sequence>
<evidence type="ECO:0000256" key="2">
    <source>
        <dbReference type="ARBA" id="ARBA00022679"/>
    </source>
</evidence>
<evidence type="ECO:0000256" key="1">
    <source>
        <dbReference type="ARBA" id="ARBA00022527"/>
    </source>
</evidence>
<keyword evidence="7" id="KW-1185">Reference proteome</keyword>
<dbReference type="PANTHER" id="PTHR31756:SF3">
    <property type="entry name" value="PYRUVATE, PHOSPHATE DIKINASE REGULATORY PROTEIN 1, CHLOROPLASTIC"/>
    <property type="match status" value="1"/>
</dbReference>
<reference evidence="6 7" key="1">
    <citation type="submission" date="2021-09" db="EMBL/GenBank/DDBJ databases">
        <title>Genomic insights and catalytic innovation underlie evolution of tropane alkaloids biosynthesis.</title>
        <authorList>
            <person name="Wang Y.-J."/>
            <person name="Tian T."/>
            <person name="Huang J.-P."/>
            <person name="Huang S.-X."/>
        </authorList>
    </citation>
    <scope>NUCLEOTIDE SEQUENCE [LARGE SCALE GENOMIC DNA]</scope>
    <source>
        <strain evidence="6">KIB-2018</strain>
        <tissue evidence="6">Leaf</tissue>
    </source>
</reference>
<keyword evidence="1" id="KW-0723">Serine/threonine-protein kinase</keyword>
<dbReference type="EMBL" id="JAIWQS010000006">
    <property type="protein sequence ID" value="KAJ8761498.1"/>
    <property type="molecule type" value="Genomic_DNA"/>
</dbReference>
<gene>
    <name evidence="6" type="ORF">K2173_001632</name>
</gene>
<evidence type="ECO:0000256" key="3">
    <source>
        <dbReference type="ARBA" id="ARBA00022741"/>
    </source>
</evidence>
<evidence type="ECO:0000256" key="5">
    <source>
        <dbReference type="SAM" id="MobiDB-lite"/>
    </source>
</evidence>
<dbReference type="AlphaFoldDB" id="A0AAV8T5M6"/>
<dbReference type="Pfam" id="PF03618">
    <property type="entry name" value="Kinase-PPPase"/>
    <property type="match status" value="1"/>
</dbReference>
<feature type="region of interest" description="Disordered" evidence="5">
    <location>
        <begin position="1"/>
        <end position="110"/>
    </location>
</feature>
<organism evidence="6 7">
    <name type="scientific">Erythroxylum novogranatense</name>
    <dbReference type="NCBI Taxonomy" id="1862640"/>
    <lineage>
        <taxon>Eukaryota</taxon>
        <taxon>Viridiplantae</taxon>
        <taxon>Streptophyta</taxon>
        <taxon>Embryophyta</taxon>
        <taxon>Tracheophyta</taxon>
        <taxon>Spermatophyta</taxon>
        <taxon>Magnoliopsida</taxon>
        <taxon>eudicotyledons</taxon>
        <taxon>Gunneridae</taxon>
        <taxon>Pentapetalae</taxon>
        <taxon>rosids</taxon>
        <taxon>fabids</taxon>
        <taxon>Malpighiales</taxon>
        <taxon>Erythroxylaceae</taxon>
        <taxon>Erythroxylum</taxon>
    </lineage>
</organism>
<evidence type="ECO:0000313" key="6">
    <source>
        <dbReference type="EMBL" id="KAJ8761498.1"/>
    </source>
</evidence>
<name>A0AAV8T5M6_9ROSI</name>